<dbReference type="WBParaSite" id="jg24103.1">
    <property type="protein sequence ID" value="jg24103.1"/>
    <property type="gene ID" value="jg24103"/>
</dbReference>
<name>A0A915DXV5_9BILA</name>
<dbReference type="Proteomes" id="UP000887574">
    <property type="component" value="Unplaced"/>
</dbReference>
<reference evidence="3" key="1">
    <citation type="submission" date="2022-11" db="UniProtKB">
        <authorList>
            <consortium name="WormBaseParasite"/>
        </authorList>
    </citation>
    <scope>IDENTIFICATION</scope>
</reference>
<feature type="signal peptide" evidence="1">
    <location>
        <begin position="1"/>
        <end position="25"/>
    </location>
</feature>
<keyword evidence="2" id="KW-1185">Reference proteome</keyword>
<evidence type="ECO:0000313" key="3">
    <source>
        <dbReference type="WBParaSite" id="jg24103.1"/>
    </source>
</evidence>
<dbReference type="AlphaFoldDB" id="A0A915DXV5"/>
<protein>
    <submittedName>
        <fullName evidence="3">Uncharacterized protein</fullName>
    </submittedName>
</protein>
<organism evidence="2 3">
    <name type="scientific">Ditylenchus dipsaci</name>
    <dbReference type="NCBI Taxonomy" id="166011"/>
    <lineage>
        <taxon>Eukaryota</taxon>
        <taxon>Metazoa</taxon>
        <taxon>Ecdysozoa</taxon>
        <taxon>Nematoda</taxon>
        <taxon>Chromadorea</taxon>
        <taxon>Rhabditida</taxon>
        <taxon>Tylenchina</taxon>
        <taxon>Tylenchomorpha</taxon>
        <taxon>Sphaerularioidea</taxon>
        <taxon>Anguinidae</taxon>
        <taxon>Anguininae</taxon>
        <taxon>Ditylenchus</taxon>
    </lineage>
</organism>
<sequence>MKVWLHLKFSLLCITVFYTIDQVYSSNNDNQVARWKVSLDGLSNAESSQALSTTVAPNKNIRLIDWREWQLMKGYNHPSGDSHPPMLIVSPEEVIIQSKTPLANLPAEAFEDDTAMGKEVEENVHIQKSMVIPKDPTVTSTTTPTSTITSAATTTTVSPSTSATPWISSSSVPPLPPIANLLAPSEGLDLKNLPNFFMLLKQLALIPAVVKSLSGGAAAGAPLTSAATSSSHSLFGMLTGSALDSGANNAGVITSPGLHSQSKWKGQMMSKQTTSCTLSEALGNVAMPHPIVPVMTTYDSGKIRRPTEPTTSTINRSN</sequence>
<evidence type="ECO:0000313" key="2">
    <source>
        <dbReference type="Proteomes" id="UP000887574"/>
    </source>
</evidence>
<feature type="chain" id="PRO_5037378750" evidence="1">
    <location>
        <begin position="26"/>
        <end position="318"/>
    </location>
</feature>
<keyword evidence="1" id="KW-0732">Signal</keyword>
<accession>A0A915DXV5</accession>
<evidence type="ECO:0000256" key="1">
    <source>
        <dbReference type="SAM" id="SignalP"/>
    </source>
</evidence>
<proteinExistence type="predicted"/>